<feature type="compositionally biased region" description="Pro residues" evidence="1">
    <location>
        <begin position="238"/>
        <end position="257"/>
    </location>
</feature>
<feature type="compositionally biased region" description="Low complexity" evidence="1">
    <location>
        <begin position="272"/>
        <end position="292"/>
    </location>
</feature>
<feature type="region of interest" description="Disordered" evidence="1">
    <location>
        <begin position="119"/>
        <end position="153"/>
    </location>
</feature>
<keyword evidence="3" id="KW-1185">Reference proteome</keyword>
<reference evidence="2 3" key="1">
    <citation type="submission" date="2019-07" db="EMBL/GenBank/DDBJ databases">
        <title>Draft genome assembly of a fouling barnacle, Amphibalanus amphitrite (Darwin, 1854): The first reference genome for Thecostraca.</title>
        <authorList>
            <person name="Kim W."/>
        </authorList>
    </citation>
    <scope>NUCLEOTIDE SEQUENCE [LARGE SCALE GENOMIC DNA]</scope>
    <source>
        <strain evidence="2">SNU_AA5</strain>
        <tissue evidence="2">Soma without cirri and trophi</tissue>
    </source>
</reference>
<gene>
    <name evidence="2" type="ORF">FJT64_021398</name>
</gene>
<protein>
    <submittedName>
        <fullName evidence="2">Uncharacterized protein</fullName>
    </submittedName>
</protein>
<evidence type="ECO:0000313" key="3">
    <source>
        <dbReference type="Proteomes" id="UP000440578"/>
    </source>
</evidence>
<proteinExistence type="predicted"/>
<accession>A0A6A4WUA3</accession>
<organism evidence="2 3">
    <name type="scientific">Amphibalanus amphitrite</name>
    <name type="common">Striped barnacle</name>
    <name type="synonym">Balanus amphitrite</name>
    <dbReference type="NCBI Taxonomy" id="1232801"/>
    <lineage>
        <taxon>Eukaryota</taxon>
        <taxon>Metazoa</taxon>
        <taxon>Ecdysozoa</taxon>
        <taxon>Arthropoda</taxon>
        <taxon>Crustacea</taxon>
        <taxon>Multicrustacea</taxon>
        <taxon>Cirripedia</taxon>
        <taxon>Thoracica</taxon>
        <taxon>Thoracicalcarea</taxon>
        <taxon>Balanomorpha</taxon>
        <taxon>Balanoidea</taxon>
        <taxon>Balanidae</taxon>
        <taxon>Amphibalaninae</taxon>
        <taxon>Amphibalanus</taxon>
    </lineage>
</organism>
<comment type="caution">
    <text evidence="2">The sequence shown here is derived from an EMBL/GenBank/DDBJ whole genome shotgun (WGS) entry which is preliminary data.</text>
</comment>
<dbReference type="OrthoDB" id="407555at2759"/>
<dbReference type="Proteomes" id="UP000440578">
    <property type="component" value="Unassembled WGS sequence"/>
</dbReference>
<sequence length="357" mass="36750">MVSTTVELIVDQLLERQRQVRSTQAVAQLQCGCSETSCCPGGVHCANPLRRVTTSGAVSTVTVSSSRAPLATDPPSGAGQPLVLNLKALQGGTGYLLVPSGAAAAAAAGAAAVECETVESPLPPPVEDTPPPPATASTSSATADGQPWSPSADQDLFKATFDLSLDDIQRTLCASMPSDLDMSQLESSERHDQAALLDALHCLDDFDFDGLEVGHGSSESPSGPPDLKLPRADGEQPAAPPAAQTPPPVGEPPPAAPSPAASLQPEERPRSGSRQPSRQQSPHPQPAAQPESGPQPRLGSPAGSVTLVADPPETSPVKSEVDKSCVNMEYREGTANITDFSPEWAYPEVSIAGVGCH</sequence>
<evidence type="ECO:0000256" key="1">
    <source>
        <dbReference type="SAM" id="MobiDB-lite"/>
    </source>
</evidence>
<feature type="region of interest" description="Disordered" evidence="1">
    <location>
        <begin position="213"/>
        <end position="322"/>
    </location>
</feature>
<dbReference type="AlphaFoldDB" id="A0A6A4WUA3"/>
<name>A0A6A4WUA3_AMPAM</name>
<dbReference type="EMBL" id="VIIS01000594">
    <property type="protein sequence ID" value="KAF0307210.1"/>
    <property type="molecule type" value="Genomic_DNA"/>
</dbReference>
<feature type="compositionally biased region" description="Pro residues" evidence="1">
    <location>
        <begin position="121"/>
        <end position="134"/>
    </location>
</feature>
<evidence type="ECO:0000313" key="2">
    <source>
        <dbReference type="EMBL" id="KAF0307210.1"/>
    </source>
</evidence>